<protein>
    <recommendedName>
        <fullName evidence="4">Glycosyltransferase RgtA/B/C/D-like domain-containing protein</fullName>
    </recommendedName>
</protein>
<evidence type="ECO:0000313" key="2">
    <source>
        <dbReference type="EMBL" id="NGZ86547.1"/>
    </source>
</evidence>
<organism evidence="2 3">
    <name type="scientific">Duganella aceris</name>
    <dbReference type="NCBI Taxonomy" id="2703883"/>
    <lineage>
        <taxon>Bacteria</taxon>
        <taxon>Pseudomonadati</taxon>
        <taxon>Pseudomonadota</taxon>
        <taxon>Betaproteobacteria</taxon>
        <taxon>Burkholderiales</taxon>
        <taxon>Oxalobacteraceae</taxon>
        <taxon>Telluria group</taxon>
        <taxon>Duganella</taxon>
    </lineage>
</organism>
<feature type="transmembrane region" description="Helical" evidence="1">
    <location>
        <begin position="147"/>
        <end position="167"/>
    </location>
</feature>
<dbReference type="Proteomes" id="UP000666369">
    <property type="component" value="Unassembled WGS sequence"/>
</dbReference>
<feature type="transmembrane region" description="Helical" evidence="1">
    <location>
        <begin position="336"/>
        <end position="354"/>
    </location>
</feature>
<dbReference type="EMBL" id="JAADJT010000009">
    <property type="protein sequence ID" value="NGZ86547.1"/>
    <property type="molecule type" value="Genomic_DNA"/>
</dbReference>
<evidence type="ECO:0000313" key="3">
    <source>
        <dbReference type="Proteomes" id="UP000666369"/>
    </source>
</evidence>
<reference evidence="2 3" key="1">
    <citation type="submission" date="2020-01" db="EMBL/GenBank/DDBJ databases">
        <authorList>
            <person name="Lee S.D."/>
        </authorList>
    </citation>
    <scope>NUCLEOTIDE SEQUENCE [LARGE SCALE GENOMIC DNA]</scope>
    <source>
        <strain evidence="2 3">SAP-35</strain>
    </source>
</reference>
<sequence>MRPGMQSALAVLLALLGVAGMTVVYLQLAVDTEFFFSSDALYLPTLYDNVIEQGGRLKRWYLTPAPYFFPDWPLYFGLRWLAGTTFHAMAALMAVQALALWGLAALLARRAMAWTPALAGATLATVAVCAAAAGGAFPYAYVMLGSYHFGTFLLVLAGLLMLLPLLAERPVTRGAQAGLALLVAVTVLSDRLYGLQFVLPSLGLLVLMRARVPHWRRLCAALLAGCVAGVLLYKFKLLVPNSVSMPWKLAPARLGVNLGDLLAMFDTLRAQCAPLAWYCALYYALLLTLAPGTLLNRGRWRLAGLEAAWLGMFSLCGTAGLLLVMAISSAPATTRYLIPAALLPLVLGPLLLAAQWPRRAAAHGYLPLTLAALLALWPLAGKVAASGPLRQAYYPETVACVDRVLALYSLQHGYGGYWDAGWLAMHSRQRPTVAPVKADLAPLKWITTLDNFRDNYDFALVAADAADGERPQPSLVTARSGAPQAAVTCGPLQVLAYPSGGLRLQGGAP</sequence>
<feature type="transmembrane region" description="Helical" evidence="1">
    <location>
        <begin position="80"/>
        <end position="106"/>
    </location>
</feature>
<feature type="transmembrane region" description="Helical" evidence="1">
    <location>
        <begin position="275"/>
        <end position="295"/>
    </location>
</feature>
<feature type="transmembrane region" description="Helical" evidence="1">
    <location>
        <begin position="361"/>
        <end position="380"/>
    </location>
</feature>
<feature type="transmembrane region" description="Helical" evidence="1">
    <location>
        <begin position="118"/>
        <end position="141"/>
    </location>
</feature>
<comment type="caution">
    <text evidence="2">The sequence shown here is derived from an EMBL/GenBank/DDBJ whole genome shotgun (WGS) entry which is preliminary data.</text>
</comment>
<gene>
    <name evidence="2" type="ORF">GW587_20075</name>
</gene>
<keyword evidence="1" id="KW-0812">Transmembrane</keyword>
<reference evidence="3" key="2">
    <citation type="submission" date="2023-07" db="EMBL/GenBank/DDBJ databases">
        <title>Duganella aceri sp. nov., isolated from tree sap.</title>
        <authorList>
            <person name="Kim I.S."/>
        </authorList>
    </citation>
    <scope>NUCLEOTIDE SEQUENCE [LARGE SCALE GENOMIC DNA]</scope>
    <source>
        <strain evidence="3">SAP-35</strain>
    </source>
</reference>
<keyword evidence="1" id="KW-1133">Transmembrane helix</keyword>
<evidence type="ECO:0008006" key="4">
    <source>
        <dbReference type="Google" id="ProtNLM"/>
    </source>
</evidence>
<feature type="transmembrane region" description="Helical" evidence="1">
    <location>
        <begin position="307"/>
        <end position="330"/>
    </location>
</feature>
<feature type="transmembrane region" description="Helical" evidence="1">
    <location>
        <begin position="214"/>
        <end position="233"/>
    </location>
</feature>
<accession>A0ABX0FPH7</accession>
<proteinExistence type="predicted"/>
<keyword evidence="1" id="KW-0472">Membrane</keyword>
<name>A0ABX0FPH7_9BURK</name>
<evidence type="ECO:0000256" key="1">
    <source>
        <dbReference type="SAM" id="Phobius"/>
    </source>
</evidence>
<keyword evidence="3" id="KW-1185">Reference proteome</keyword>